<dbReference type="InterPro" id="IPR000771">
    <property type="entry name" value="FBA_II"/>
</dbReference>
<dbReference type="EMBL" id="DYWQ01000051">
    <property type="protein sequence ID" value="HJF44787.1"/>
    <property type="molecule type" value="Genomic_DNA"/>
</dbReference>
<dbReference type="PIRSF" id="PIRSF001359">
    <property type="entry name" value="F_bP_aldolase_II"/>
    <property type="match status" value="1"/>
</dbReference>
<dbReference type="PROSITE" id="PS00602">
    <property type="entry name" value="ALDOLASE_CLASS_II_1"/>
    <property type="match status" value="1"/>
</dbReference>
<organism evidence="7 8">
    <name type="scientific">Thermophilibacter provencensis</name>
    <dbReference type="NCBI Taxonomy" id="1852386"/>
    <lineage>
        <taxon>Bacteria</taxon>
        <taxon>Bacillati</taxon>
        <taxon>Actinomycetota</taxon>
        <taxon>Coriobacteriia</taxon>
        <taxon>Coriobacteriales</taxon>
        <taxon>Atopobiaceae</taxon>
        <taxon>Thermophilibacter</taxon>
    </lineage>
</organism>
<dbReference type="Gene3D" id="3.20.20.70">
    <property type="entry name" value="Aldolase class I"/>
    <property type="match status" value="1"/>
</dbReference>
<evidence type="ECO:0000313" key="8">
    <source>
        <dbReference type="Proteomes" id="UP000697330"/>
    </source>
</evidence>
<feature type="binding site" evidence="6">
    <location>
        <position position="105"/>
    </location>
    <ligand>
        <name>Zn(2+)</name>
        <dbReference type="ChEBI" id="CHEBI:29105"/>
        <label>2</label>
    </ligand>
</feature>
<dbReference type="NCBIfam" id="TIGR01859">
    <property type="entry name" value="fruc_bis_ald"/>
    <property type="match status" value="1"/>
</dbReference>
<dbReference type="RefSeq" id="WP_075280780.1">
    <property type="nucleotide sequence ID" value="NZ_CALUGK010000003.1"/>
</dbReference>
<keyword evidence="1 6" id="KW-0479">Metal-binding</keyword>
<dbReference type="Pfam" id="PF01116">
    <property type="entry name" value="F_bP_aldolase"/>
    <property type="match status" value="1"/>
</dbReference>
<dbReference type="EC" id="4.1.2.13" evidence="7"/>
<dbReference type="GO" id="GO:0030388">
    <property type="term" value="P:fructose 1,6-bisphosphate metabolic process"/>
    <property type="evidence" value="ECO:0007669"/>
    <property type="project" value="InterPro"/>
</dbReference>
<feature type="binding site" evidence="6">
    <location>
        <position position="85"/>
    </location>
    <ligand>
        <name>Zn(2+)</name>
        <dbReference type="ChEBI" id="CHEBI:29105"/>
        <label>1</label>
        <note>catalytic</note>
    </ligand>
</feature>
<protein>
    <submittedName>
        <fullName evidence="7">Class II fructose-1,6-bisphosphate aldolase</fullName>
        <ecNumber evidence="7">4.1.2.13</ecNumber>
    </submittedName>
</protein>
<dbReference type="InterPro" id="IPR050246">
    <property type="entry name" value="Class_II_FBP_aldolase"/>
</dbReference>
<gene>
    <name evidence="7" type="primary">fba</name>
    <name evidence="7" type="ORF">K8U72_03255</name>
</gene>
<dbReference type="PROSITE" id="PS00806">
    <property type="entry name" value="ALDOLASE_CLASS_II_2"/>
    <property type="match status" value="1"/>
</dbReference>
<name>A0A921GEE8_9ACTN</name>
<dbReference type="GO" id="GO:0008270">
    <property type="term" value="F:zinc ion binding"/>
    <property type="evidence" value="ECO:0007669"/>
    <property type="project" value="InterPro"/>
</dbReference>
<dbReference type="CDD" id="cd00947">
    <property type="entry name" value="TBP_aldolase_IIB"/>
    <property type="match status" value="1"/>
</dbReference>
<feature type="binding site" evidence="5">
    <location>
        <begin position="209"/>
        <end position="211"/>
    </location>
    <ligand>
        <name>dihydroxyacetone phosphate</name>
        <dbReference type="ChEBI" id="CHEBI:57642"/>
    </ligand>
</feature>
<dbReference type="GO" id="GO:0006096">
    <property type="term" value="P:glycolytic process"/>
    <property type="evidence" value="ECO:0007669"/>
    <property type="project" value="InterPro"/>
</dbReference>
<reference evidence="7" key="1">
    <citation type="journal article" date="2021" name="PeerJ">
        <title>Extensive microbial diversity within the chicken gut microbiome revealed by metagenomics and culture.</title>
        <authorList>
            <person name="Gilroy R."/>
            <person name="Ravi A."/>
            <person name="Getino M."/>
            <person name="Pursley I."/>
            <person name="Horton D.L."/>
            <person name="Alikhan N.F."/>
            <person name="Baker D."/>
            <person name="Gharbi K."/>
            <person name="Hall N."/>
            <person name="Watson M."/>
            <person name="Adriaenssens E.M."/>
            <person name="Foster-Nyarko E."/>
            <person name="Jarju S."/>
            <person name="Secka A."/>
            <person name="Antonio M."/>
            <person name="Oren A."/>
            <person name="Chaudhuri R.R."/>
            <person name="La Ragione R."/>
            <person name="Hildebrand F."/>
            <person name="Pallen M.J."/>
        </authorList>
    </citation>
    <scope>NUCLEOTIDE SEQUENCE</scope>
    <source>
        <strain evidence="7">CHK124-7917</strain>
    </source>
</reference>
<dbReference type="PANTHER" id="PTHR30304:SF0">
    <property type="entry name" value="D-TAGATOSE-1,6-BISPHOSPHATE ALDOLASE SUBUNIT GATY-RELATED"/>
    <property type="match status" value="1"/>
</dbReference>
<reference evidence="7" key="2">
    <citation type="submission" date="2021-09" db="EMBL/GenBank/DDBJ databases">
        <authorList>
            <person name="Gilroy R."/>
        </authorList>
    </citation>
    <scope>NUCLEOTIDE SEQUENCE</scope>
    <source>
        <strain evidence="7">CHK124-7917</strain>
    </source>
</reference>
<feature type="binding site" evidence="6">
    <location>
        <position position="136"/>
    </location>
    <ligand>
        <name>Zn(2+)</name>
        <dbReference type="ChEBI" id="CHEBI:29105"/>
        <label>2</label>
    </ligand>
</feature>
<dbReference type="PANTHER" id="PTHR30304">
    <property type="entry name" value="D-TAGATOSE-1,6-BISPHOSPHATE ALDOLASE"/>
    <property type="match status" value="1"/>
</dbReference>
<proteinExistence type="predicted"/>
<dbReference type="InterPro" id="IPR013785">
    <property type="entry name" value="Aldolase_TIM"/>
</dbReference>
<evidence type="ECO:0000256" key="6">
    <source>
        <dbReference type="PIRSR" id="PIRSR001359-3"/>
    </source>
</evidence>
<feature type="binding site" evidence="5">
    <location>
        <begin position="230"/>
        <end position="233"/>
    </location>
    <ligand>
        <name>dihydroxyacetone phosphate</name>
        <dbReference type="ChEBI" id="CHEBI:57642"/>
    </ligand>
</feature>
<dbReference type="InterPro" id="IPR011289">
    <property type="entry name" value="Fruc_bis_ald_class-2"/>
</dbReference>
<feature type="active site" description="Proton donor" evidence="4">
    <location>
        <position position="84"/>
    </location>
</feature>
<sequence>MLVNATAMLQAAEKGHYAVGAFNTNNLEWASGILAAAEELQSPVIIQCTSGAAKWQTSYKVVADLVKNLVEDMNITVPVAMHLDHGSYEDVFKCIEAGFTSVMYDGSHEETFELNLKRTEEVVKAAHAKGISVEAEVGGIGGVEDGVASNGELADPEQCKAIADLGVDFLACGIGNIHGIYPENWAGLSFDRLGEIKALTGDLPLVLHGGTGIPVDQIQKAISLGISKINVNTDLQVVFAEATRKYIEEGKDQQGKGYDPRKLLKPGREAIVARTKELMQQFGSDGKGWA</sequence>
<feature type="binding site" evidence="5">
    <location>
        <position position="179"/>
    </location>
    <ligand>
        <name>dihydroxyacetone phosphate</name>
        <dbReference type="ChEBI" id="CHEBI:57642"/>
    </ligand>
</feature>
<dbReference type="GO" id="GO:0004332">
    <property type="term" value="F:fructose-bisphosphate aldolase activity"/>
    <property type="evidence" value="ECO:0007669"/>
    <property type="project" value="UniProtKB-EC"/>
</dbReference>
<dbReference type="NCBIfam" id="TIGR00167">
    <property type="entry name" value="cbbA"/>
    <property type="match status" value="1"/>
</dbReference>
<evidence type="ECO:0000256" key="2">
    <source>
        <dbReference type="ARBA" id="ARBA00022833"/>
    </source>
</evidence>
<keyword evidence="3 7" id="KW-0456">Lyase</keyword>
<dbReference type="OrthoDB" id="9803995at2"/>
<accession>A0A921GEE8</accession>
<feature type="binding site" evidence="6">
    <location>
        <position position="208"/>
    </location>
    <ligand>
        <name>Zn(2+)</name>
        <dbReference type="ChEBI" id="CHEBI:29105"/>
        <label>1</label>
        <note>catalytic</note>
    </ligand>
</feature>
<dbReference type="Proteomes" id="UP000697330">
    <property type="component" value="Unassembled WGS sequence"/>
</dbReference>
<comment type="caution">
    <text evidence="7">The sequence shown here is derived from an EMBL/GenBank/DDBJ whole genome shotgun (WGS) entry which is preliminary data.</text>
</comment>
<dbReference type="AlphaFoldDB" id="A0A921GEE8"/>
<evidence type="ECO:0000313" key="7">
    <source>
        <dbReference type="EMBL" id="HJF44787.1"/>
    </source>
</evidence>
<evidence type="ECO:0000256" key="3">
    <source>
        <dbReference type="ARBA" id="ARBA00023239"/>
    </source>
</evidence>
<dbReference type="SUPFAM" id="SSF51569">
    <property type="entry name" value="Aldolase"/>
    <property type="match status" value="1"/>
</dbReference>
<feature type="binding site" evidence="6">
    <location>
        <position position="178"/>
    </location>
    <ligand>
        <name>Zn(2+)</name>
        <dbReference type="ChEBI" id="CHEBI:29105"/>
        <label>1</label>
        <note>catalytic</note>
    </ligand>
</feature>
<evidence type="ECO:0000256" key="4">
    <source>
        <dbReference type="PIRSR" id="PIRSR001359-1"/>
    </source>
</evidence>
<evidence type="ECO:0000256" key="1">
    <source>
        <dbReference type="ARBA" id="ARBA00022723"/>
    </source>
</evidence>
<evidence type="ECO:0000256" key="5">
    <source>
        <dbReference type="PIRSR" id="PIRSR001359-2"/>
    </source>
</evidence>
<keyword evidence="2 6" id="KW-0862">Zinc</keyword>
<comment type="cofactor">
    <cofactor evidence="6">
        <name>Zn(2+)</name>
        <dbReference type="ChEBI" id="CHEBI:29105"/>
    </cofactor>
    <text evidence="6">Binds 2 Zn(2+) ions per subunit. One is catalytic and the other provides a structural contribution.</text>
</comment>